<dbReference type="Proteomes" id="UP001519460">
    <property type="component" value="Unassembled WGS sequence"/>
</dbReference>
<proteinExistence type="predicted"/>
<keyword evidence="3" id="KW-1185">Reference proteome</keyword>
<protein>
    <submittedName>
        <fullName evidence="2">Uncharacterized protein</fullName>
    </submittedName>
</protein>
<evidence type="ECO:0000313" key="3">
    <source>
        <dbReference type="Proteomes" id="UP001519460"/>
    </source>
</evidence>
<evidence type="ECO:0000313" key="2">
    <source>
        <dbReference type="EMBL" id="KAK7496299.1"/>
    </source>
</evidence>
<sequence>MREIWTFLDRERCLVSARSFVYWNSDRSNGRVEGVCFTGRVVEKDRVGERGCSETERADEIRQSRKGLSHSLGTKVNGRRRQKEV</sequence>
<comment type="caution">
    <text evidence="2">The sequence shown here is derived from an EMBL/GenBank/DDBJ whole genome shotgun (WGS) entry which is preliminary data.</text>
</comment>
<feature type="compositionally biased region" description="Basic and acidic residues" evidence="1">
    <location>
        <begin position="53"/>
        <end position="63"/>
    </location>
</feature>
<dbReference type="EMBL" id="JACVVK020000068">
    <property type="protein sequence ID" value="KAK7496299.1"/>
    <property type="molecule type" value="Genomic_DNA"/>
</dbReference>
<reference evidence="2 3" key="1">
    <citation type="journal article" date="2023" name="Sci. Data">
        <title>Genome assembly of the Korean intertidal mud-creeper Batillaria attramentaria.</title>
        <authorList>
            <person name="Patra A.K."/>
            <person name="Ho P.T."/>
            <person name="Jun S."/>
            <person name="Lee S.J."/>
            <person name="Kim Y."/>
            <person name="Won Y.J."/>
        </authorList>
    </citation>
    <scope>NUCLEOTIDE SEQUENCE [LARGE SCALE GENOMIC DNA]</scope>
    <source>
        <strain evidence="2">Wonlab-2016</strain>
    </source>
</reference>
<organism evidence="2 3">
    <name type="scientific">Batillaria attramentaria</name>
    <dbReference type="NCBI Taxonomy" id="370345"/>
    <lineage>
        <taxon>Eukaryota</taxon>
        <taxon>Metazoa</taxon>
        <taxon>Spiralia</taxon>
        <taxon>Lophotrochozoa</taxon>
        <taxon>Mollusca</taxon>
        <taxon>Gastropoda</taxon>
        <taxon>Caenogastropoda</taxon>
        <taxon>Sorbeoconcha</taxon>
        <taxon>Cerithioidea</taxon>
        <taxon>Batillariidae</taxon>
        <taxon>Batillaria</taxon>
    </lineage>
</organism>
<dbReference type="AlphaFoldDB" id="A0ABD0LAZ4"/>
<evidence type="ECO:0000256" key="1">
    <source>
        <dbReference type="SAM" id="MobiDB-lite"/>
    </source>
</evidence>
<accession>A0ABD0LAZ4</accession>
<feature type="region of interest" description="Disordered" evidence="1">
    <location>
        <begin position="53"/>
        <end position="85"/>
    </location>
</feature>
<name>A0ABD0LAZ4_9CAEN</name>
<gene>
    <name evidence="2" type="ORF">BaRGS_00012464</name>
</gene>